<protein>
    <submittedName>
        <fullName evidence="2">Uncharacterized protein</fullName>
    </submittedName>
</protein>
<dbReference type="PANTHER" id="PTHR33085:SF37">
    <property type="entry name" value="OS12G0139800 PROTEIN"/>
    <property type="match status" value="1"/>
</dbReference>
<sequence length="419" mass="45669">MVKRRRGKDQELAGGGGVASDPQLEDPNQMGIAGSEGRDPSVYLAVSRGYWFHGSGYYPLHKVDVASSSDSSSPGAAAASRVANLKTDVGWKTFVTLQSRWIIGVGGDPGGTVIFDTKTGKVISGGPKLVAPKVFPVVAVVGYRIYALSKSLRFIKGPDLVPWFEVLDLSKAMDTEGGLSLLDMCSWEALPLPLFFPSKLTPLDSMTPPIYAVRSYVVVGHYILLTLDEPSNIYEDRLNPEESQEATYAFDTKLEKWQKVGNTVLPFVGRATPHGHSGRIFLGLSRKDRSINAYRISVSTSSGSSTIAGGSDKGGALKLSITVFSVKNKSHEQVGVDTCRGSHKKYYKESGEYYSRRLYAKLKTYQIESKSLALLETPDKEMLGVEPEIAIASQREQSFKIFSGHGFYSDEPIAFILSV</sequence>
<dbReference type="InterPro" id="IPR012871">
    <property type="entry name" value="DUF1668_ORYSA"/>
</dbReference>
<dbReference type="Proteomes" id="UP001497457">
    <property type="component" value="Chromosome 27b"/>
</dbReference>
<reference evidence="2" key="1">
    <citation type="submission" date="2024-10" db="EMBL/GenBank/DDBJ databases">
        <authorList>
            <person name="Ryan C."/>
        </authorList>
    </citation>
    <scope>NUCLEOTIDE SEQUENCE [LARGE SCALE GENOMIC DNA]</scope>
</reference>
<evidence type="ECO:0000313" key="3">
    <source>
        <dbReference type="Proteomes" id="UP001497457"/>
    </source>
</evidence>
<proteinExistence type="predicted"/>
<gene>
    <name evidence="2" type="ORF">URODEC1_LOCUS68053</name>
</gene>
<accession>A0ABC9BRH3</accession>
<dbReference type="Pfam" id="PF07893">
    <property type="entry name" value="DUF1668"/>
    <property type="match status" value="1"/>
</dbReference>
<organism evidence="2 3">
    <name type="scientific">Urochloa decumbens</name>
    <dbReference type="NCBI Taxonomy" id="240449"/>
    <lineage>
        <taxon>Eukaryota</taxon>
        <taxon>Viridiplantae</taxon>
        <taxon>Streptophyta</taxon>
        <taxon>Embryophyta</taxon>
        <taxon>Tracheophyta</taxon>
        <taxon>Spermatophyta</taxon>
        <taxon>Magnoliopsida</taxon>
        <taxon>Liliopsida</taxon>
        <taxon>Poales</taxon>
        <taxon>Poaceae</taxon>
        <taxon>PACMAD clade</taxon>
        <taxon>Panicoideae</taxon>
        <taxon>Panicodae</taxon>
        <taxon>Paniceae</taxon>
        <taxon>Melinidinae</taxon>
        <taxon>Urochloa</taxon>
    </lineage>
</organism>
<evidence type="ECO:0000256" key="1">
    <source>
        <dbReference type="SAM" id="MobiDB-lite"/>
    </source>
</evidence>
<dbReference type="PANTHER" id="PTHR33085">
    <property type="entry name" value="OS12G0113100 PROTEIN-RELATED"/>
    <property type="match status" value="1"/>
</dbReference>
<dbReference type="AlphaFoldDB" id="A0ABC9BRH3"/>
<keyword evidence="3" id="KW-1185">Reference proteome</keyword>
<feature type="region of interest" description="Disordered" evidence="1">
    <location>
        <begin position="1"/>
        <end position="36"/>
    </location>
</feature>
<name>A0ABC9BRH3_9POAL</name>
<evidence type="ECO:0000313" key="2">
    <source>
        <dbReference type="EMBL" id="CAL5006493.1"/>
    </source>
</evidence>
<dbReference type="EMBL" id="OZ075137">
    <property type="protein sequence ID" value="CAL5006493.1"/>
    <property type="molecule type" value="Genomic_DNA"/>
</dbReference>